<evidence type="ECO:0000313" key="1">
    <source>
        <dbReference type="EMBL" id="ASV75651.1"/>
    </source>
</evidence>
<dbReference type="Proteomes" id="UP000215086">
    <property type="component" value="Chromosome"/>
</dbReference>
<sequence>MWQITGRGTIGDKGVAVGHGRLASCPAARIFARIPAVMLF</sequence>
<evidence type="ECO:0000313" key="2">
    <source>
        <dbReference type="Proteomes" id="UP000215086"/>
    </source>
</evidence>
<accession>A0A286RI56</accession>
<dbReference type="AlphaFoldDB" id="A0A286RI56"/>
<dbReference type="KEGG" id="ttf:THTE_3049"/>
<organism evidence="1 2">
    <name type="scientific">Thermogutta terrifontis</name>
    <dbReference type="NCBI Taxonomy" id="1331910"/>
    <lineage>
        <taxon>Bacteria</taxon>
        <taxon>Pseudomonadati</taxon>
        <taxon>Planctomycetota</taxon>
        <taxon>Planctomycetia</taxon>
        <taxon>Pirellulales</taxon>
        <taxon>Thermoguttaceae</taxon>
        <taxon>Thermogutta</taxon>
    </lineage>
</organism>
<protein>
    <submittedName>
        <fullName evidence="1">Uncharacterized protein</fullName>
    </submittedName>
</protein>
<name>A0A286RI56_9BACT</name>
<gene>
    <name evidence="1" type="ORF">THTE_3049</name>
</gene>
<dbReference type="EMBL" id="CP018477">
    <property type="protein sequence ID" value="ASV75651.1"/>
    <property type="molecule type" value="Genomic_DNA"/>
</dbReference>
<reference evidence="1 2" key="1">
    <citation type="journal article" name="Front. Microbiol.">
        <title>Sugar Metabolism of the First Thermophilic Planctomycete Thermogutta terrifontis: Comparative Genomic and Transcriptomic Approaches.</title>
        <authorList>
            <person name="Elcheninov A.G."/>
            <person name="Menzel P."/>
            <person name="Gudbergsdottir S.R."/>
            <person name="Slesarev A.I."/>
            <person name="Kadnikov V.V."/>
            <person name="Krogh A."/>
            <person name="Bonch-Osmolovskaya E.A."/>
            <person name="Peng X."/>
            <person name="Kublanov I.V."/>
        </authorList>
    </citation>
    <scope>NUCLEOTIDE SEQUENCE [LARGE SCALE GENOMIC DNA]</scope>
    <source>
        <strain evidence="1 2">R1</strain>
    </source>
</reference>
<proteinExistence type="predicted"/>
<keyword evidence="2" id="KW-1185">Reference proteome</keyword>